<sequence>MADVANFLQRASSAQQQNLDIKQLFPYAFADARAGTKATLHFAPMRLKNADGTEEILVCCQMLEAVPASTLRAACAAEDSVQPLWLLDKTGRPLFANTAAAKHLTERGIGSASSDLLKRLVKSHDADMLDQIDPARSSILSQAGRQQTIHLCRAPPKGSGQVVKLRLSSVKDSVSQELLMSVTLDQISDDEQRLILSLASERQRSRRSTANHIAGASDPELDDCSFETHKASSLRDPTRNPTYTASAARTSKTLIDTNTVADKILSVISGILQGHLPHREELEQLQSDICSTEDLRRPVNLAQKLLSSPGMNKEVSSAMTELLQGTHGAASRWNSTIKARARHAEVLTSREIKHLPTPEHRASKGADRTTSLPSDQAIQEAMKRFEGLSKDVSISSSILPVTERLLQDADTSWEFDVFALAESSSNRPLSTLGFFLITRSGLAKEQGLDEEKLASVLFTLEDGYQQNNPYHNRTHAAGVLQIMHLLLASPGGLKDLGVVDSATMLACYLAAICHDHGHPGFNNDFLIKTMDPLALLYNDRSPLENHHVASASAVLMHGGLMAHTGDSHLLARAAIIELVLATDMKQHFSILSQFQSHFRNTKSGTMEDGGSFASKQAVKLTPEQRLLAIQASQLQPGPWDSESYLANNSI</sequence>
<dbReference type="PROSITE" id="PS51845">
    <property type="entry name" value="PDEASE_I_2"/>
    <property type="match status" value="1"/>
</dbReference>
<evidence type="ECO:0000259" key="6">
    <source>
        <dbReference type="PROSITE" id="PS51845"/>
    </source>
</evidence>
<comment type="caution">
    <text evidence="7">The sequence shown here is derived from an EMBL/GenBank/DDBJ whole genome shotgun (WGS) entry which is preliminary data.</text>
</comment>
<dbReference type="Pfam" id="PF00233">
    <property type="entry name" value="PDEase_I"/>
    <property type="match status" value="1"/>
</dbReference>
<evidence type="ECO:0000256" key="5">
    <source>
        <dbReference type="SAM" id="MobiDB-lite"/>
    </source>
</evidence>
<dbReference type="CDD" id="cd00077">
    <property type="entry name" value="HDc"/>
    <property type="match status" value="1"/>
</dbReference>
<dbReference type="GO" id="GO:0007165">
    <property type="term" value="P:signal transduction"/>
    <property type="evidence" value="ECO:0007669"/>
    <property type="project" value="InterPro"/>
</dbReference>
<evidence type="ECO:0000313" key="8">
    <source>
        <dbReference type="Proteomes" id="UP001438707"/>
    </source>
</evidence>
<feature type="domain" description="PDEase" evidence="6">
    <location>
        <begin position="394"/>
        <end position="650"/>
    </location>
</feature>
<dbReference type="GO" id="GO:0004114">
    <property type="term" value="F:3',5'-cyclic-nucleotide phosphodiesterase activity"/>
    <property type="evidence" value="ECO:0007669"/>
    <property type="project" value="InterPro"/>
</dbReference>
<feature type="binding site" evidence="4">
    <location>
        <position position="515"/>
    </location>
    <ligand>
        <name>Zn(2+)</name>
        <dbReference type="ChEBI" id="CHEBI:29105"/>
        <label>1</label>
    </ligand>
</feature>
<feature type="compositionally biased region" description="Basic and acidic residues" evidence="5">
    <location>
        <begin position="353"/>
        <end position="367"/>
    </location>
</feature>
<dbReference type="SMART" id="SM00471">
    <property type="entry name" value="HDc"/>
    <property type="match status" value="1"/>
</dbReference>
<evidence type="ECO:0000313" key="7">
    <source>
        <dbReference type="EMBL" id="KAK9833209.1"/>
    </source>
</evidence>
<dbReference type="Proteomes" id="UP001438707">
    <property type="component" value="Unassembled WGS sequence"/>
</dbReference>
<dbReference type="InterPro" id="IPR036971">
    <property type="entry name" value="PDEase_catalytic_dom_sf"/>
</dbReference>
<dbReference type="SUPFAM" id="SSF109604">
    <property type="entry name" value="HD-domain/PDEase-like"/>
    <property type="match status" value="1"/>
</dbReference>
<evidence type="ECO:0000256" key="4">
    <source>
        <dbReference type="PIRSR" id="PIRSR623088-3"/>
    </source>
</evidence>
<protein>
    <recommendedName>
        <fullName evidence="6">PDEase domain-containing protein</fullName>
    </recommendedName>
</protein>
<dbReference type="AlphaFoldDB" id="A0AAW1RHB1"/>
<dbReference type="PANTHER" id="PTHR11347">
    <property type="entry name" value="CYCLIC NUCLEOTIDE PHOSPHODIESTERASE"/>
    <property type="match status" value="1"/>
</dbReference>
<dbReference type="PRINTS" id="PR00387">
    <property type="entry name" value="PDIESTERASE1"/>
</dbReference>
<dbReference type="EMBL" id="JALJOS010000011">
    <property type="protein sequence ID" value="KAK9833209.1"/>
    <property type="molecule type" value="Genomic_DNA"/>
</dbReference>
<organism evidence="7 8">
    <name type="scientific">Apatococcus lobatus</name>
    <dbReference type="NCBI Taxonomy" id="904363"/>
    <lineage>
        <taxon>Eukaryota</taxon>
        <taxon>Viridiplantae</taxon>
        <taxon>Chlorophyta</taxon>
        <taxon>core chlorophytes</taxon>
        <taxon>Trebouxiophyceae</taxon>
        <taxon>Chlorellales</taxon>
        <taxon>Chlorellaceae</taxon>
        <taxon>Apatococcus</taxon>
    </lineage>
</organism>
<accession>A0AAW1RHB1</accession>
<dbReference type="InterPro" id="IPR002073">
    <property type="entry name" value="PDEase_catalytic_dom"/>
</dbReference>
<keyword evidence="2" id="KW-0378">Hydrolase</keyword>
<evidence type="ECO:0000256" key="3">
    <source>
        <dbReference type="PIRSR" id="PIRSR623088-1"/>
    </source>
</evidence>
<dbReference type="InterPro" id="IPR003607">
    <property type="entry name" value="HD/PDEase_dom"/>
</dbReference>
<name>A0AAW1RHB1_9CHLO</name>
<feature type="binding site" evidence="4">
    <location>
        <position position="515"/>
    </location>
    <ligand>
        <name>Zn(2+)</name>
        <dbReference type="ChEBI" id="CHEBI:29105"/>
        <label>2</label>
    </ligand>
</feature>
<feature type="active site" description="Proton donor" evidence="3">
    <location>
        <position position="471"/>
    </location>
</feature>
<evidence type="ECO:0000256" key="1">
    <source>
        <dbReference type="ARBA" id="ARBA00022723"/>
    </source>
</evidence>
<dbReference type="Gene3D" id="1.10.1300.10">
    <property type="entry name" value="3'5'-cyclic nucleotide phosphodiesterase, catalytic domain"/>
    <property type="match status" value="1"/>
</dbReference>
<feature type="binding site" evidence="4">
    <location>
        <position position="475"/>
    </location>
    <ligand>
        <name>Zn(2+)</name>
        <dbReference type="ChEBI" id="CHEBI:29105"/>
        <label>1</label>
    </ligand>
</feature>
<keyword evidence="8" id="KW-1185">Reference proteome</keyword>
<feature type="region of interest" description="Disordered" evidence="5">
    <location>
        <begin position="353"/>
        <end position="372"/>
    </location>
</feature>
<dbReference type="InterPro" id="IPR023088">
    <property type="entry name" value="PDEase"/>
</dbReference>
<reference evidence="7 8" key="1">
    <citation type="journal article" date="2024" name="Nat. Commun.">
        <title>Phylogenomics reveals the evolutionary origins of lichenization in chlorophyte algae.</title>
        <authorList>
            <person name="Puginier C."/>
            <person name="Libourel C."/>
            <person name="Otte J."/>
            <person name="Skaloud P."/>
            <person name="Haon M."/>
            <person name="Grisel S."/>
            <person name="Petersen M."/>
            <person name="Berrin J.G."/>
            <person name="Delaux P.M."/>
            <person name="Dal Grande F."/>
            <person name="Keller J."/>
        </authorList>
    </citation>
    <scope>NUCLEOTIDE SEQUENCE [LARGE SCALE GENOMIC DNA]</scope>
    <source>
        <strain evidence="7 8">SAG 2145</strain>
    </source>
</reference>
<dbReference type="GO" id="GO:0046872">
    <property type="term" value="F:metal ion binding"/>
    <property type="evidence" value="ECO:0007669"/>
    <property type="project" value="UniProtKB-KW"/>
</dbReference>
<proteinExistence type="predicted"/>
<gene>
    <name evidence="7" type="ORF">WJX74_010496</name>
</gene>
<evidence type="ECO:0000256" key="2">
    <source>
        <dbReference type="ARBA" id="ARBA00022801"/>
    </source>
</evidence>
<keyword evidence="1 4" id="KW-0479">Metal-binding</keyword>
<feature type="binding site" evidence="4">
    <location>
        <position position="514"/>
    </location>
    <ligand>
        <name>Zn(2+)</name>
        <dbReference type="ChEBI" id="CHEBI:29105"/>
        <label>1</label>
    </ligand>
</feature>